<evidence type="ECO:0000313" key="1">
    <source>
        <dbReference type="EMBL" id="VEL32120.1"/>
    </source>
</evidence>
<protein>
    <submittedName>
        <fullName evidence="1">Uncharacterized protein</fullName>
    </submittedName>
</protein>
<sequence>MVFHFRYKAHRLLPSGALGLAIYPRHYSLNLVGVQTSTRVRNESVDIWQNVYGFRMPAMRRAAIVEAHVIDLTNTHKIYLEL</sequence>
<evidence type="ECO:0000313" key="2">
    <source>
        <dbReference type="Proteomes" id="UP000784294"/>
    </source>
</evidence>
<dbReference type="OrthoDB" id="245173at2759"/>
<dbReference type="Gene3D" id="2.70.160.11">
    <property type="entry name" value="Hnrnp arginine n-methyltransferase1"/>
    <property type="match status" value="1"/>
</dbReference>
<comment type="caution">
    <text evidence="1">The sequence shown here is derived from an EMBL/GenBank/DDBJ whole genome shotgun (WGS) entry which is preliminary data.</text>
</comment>
<proteinExistence type="predicted"/>
<organism evidence="1 2">
    <name type="scientific">Protopolystoma xenopodis</name>
    <dbReference type="NCBI Taxonomy" id="117903"/>
    <lineage>
        <taxon>Eukaryota</taxon>
        <taxon>Metazoa</taxon>
        <taxon>Spiralia</taxon>
        <taxon>Lophotrochozoa</taxon>
        <taxon>Platyhelminthes</taxon>
        <taxon>Monogenea</taxon>
        <taxon>Polyopisthocotylea</taxon>
        <taxon>Polystomatidea</taxon>
        <taxon>Polystomatidae</taxon>
        <taxon>Protopolystoma</taxon>
    </lineage>
</organism>
<dbReference type="Proteomes" id="UP000784294">
    <property type="component" value="Unassembled WGS sequence"/>
</dbReference>
<dbReference type="AlphaFoldDB" id="A0A3S5C340"/>
<name>A0A3S5C340_9PLAT</name>
<gene>
    <name evidence="1" type="ORF">PXEA_LOCUS25560</name>
</gene>
<reference evidence="1" key="1">
    <citation type="submission" date="2018-11" db="EMBL/GenBank/DDBJ databases">
        <authorList>
            <consortium name="Pathogen Informatics"/>
        </authorList>
    </citation>
    <scope>NUCLEOTIDE SEQUENCE</scope>
</reference>
<dbReference type="EMBL" id="CAAALY010130510">
    <property type="protein sequence ID" value="VEL32120.1"/>
    <property type="molecule type" value="Genomic_DNA"/>
</dbReference>
<keyword evidence="2" id="KW-1185">Reference proteome</keyword>
<accession>A0A3S5C340</accession>